<reference evidence="3" key="1">
    <citation type="submission" date="2020-05" db="EMBL/GenBank/DDBJ databases">
        <title>Mycena genomes resolve the evolution of fungal bioluminescence.</title>
        <authorList>
            <person name="Tsai I.J."/>
        </authorList>
    </citation>
    <scope>NUCLEOTIDE SEQUENCE</scope>
    <source>
        <strain evidence="3">160909Yilan</strain>
    </source>
</reference>
<gene>
    <name evidence="3" type="ORF">MSAN_00518200</name>
</gene>
<dbReference type="Proteomes" id="UP000623467">
    <property type="component" value="Unassembled WGS sequence"/>
</dbReference>
<keyword evidence="4" id="KW-1185">Reference proteome</keyword>
<dbReference type="AlphaFoldDB" id="A0A8H7DF29"/>
<protein>
    <submittedName>
        <fullName evidence="3">Putative nwd2 protein</fullName>
    </submittedName>
</protein>
<dbReference type="PANTHER" id="PTHR10039:SF14">
    <property type="entry name" value="NACHT DOMAIN-CONTAINING PROTEIN"/>
    <property type="match status" value="1"/>
</dbReference>
<dbReference type="Pfam" id="PF24883">
    <property type="entry name" value="NPHP3_N"/>
    <property type="match status" value="1"/>
</dbReference>
<proteinExistence type="predicted"/>
<dbReference type="EMBL" id="JACAZH010000003">
    <property type="protein sequence ID" value="KAF7373104.1"/>
    <property type="molecule type" value="Genomic_DNA"/>
</dbReference>
<dbReference type="InterPro" id="IPR027417">
    <property type="entry name" value="P-loop_NTPase"/>
</dbReference>
<dbReference type="PANTHER" id="PTHR10039">
    <property type="entry name" value="AMELOGENIN"/>
    <property type="match status" value="1"/>
</dbReference>
<dbReference type="SUPFAM" id="SSF52540">
    <property type="entry name" value="P-loop containing nucleoside triphosphate hydrolases"/>
    <property type="match status" value="1"/>
</dbReference>
<evidence type="ECO:0000313" key="3">
    <source>
        <dbReference type="EMBL" id="KAF7373104.1"/>
    </source>
</evidence>
<sequence>MNSYNYYFVGGTGGAGGPGYRNGDGGTGGDGMGASLNCEIRGNVVMNNAYHRGEKGIHILHRAAALAAFHDSAESFPQPKCHPETRTKMLDDLREWALDSTTGPAITWVYGPAGAGKTAIMQTLARQLRDAGRLGACFFFKRGHNTRGNGRTLFSTLAYQLALNIPWLQTVISPVVEIDPSIVARSIETQMQALISEPCWLFGICDPLTIIIDGLDECEGQSVQENILRVLRSSCSDYTIPFSFFVASRPEPHIREVFESSFYSGHYRSVNVEQSFHDVHKYLCDEFSRIHREHDTMANIPPPWPSFDVLWKLVQKSSGHFIYASTIIKFIDDKNHRPTQQLAIIQDAESIGSYPESPFEALDQLYVTILSSAPRRRQSELISILCAIANFGLGVTEIDQLFRFPAGETLLLLRGLHSVLNIPSDDSNNIYSYHASFLDFLDDVNRSRKLLCRRCHFENTNLRSKLSYALVPFIISLPHTLEVAELFPLIGSMNPDYIFEHDASDFDIGLKSLLCWLKKVPSVPQDLIKLWEDYAYMFALQKTLLGGHWEGDINPLMSGNFAVPPSTEFLQTLVPLALFPTELWNLRHRLGLTWTELRTFICGPCSNIAQDKCPLPALDIRLSCRDAALRYIRTMVKNHVDAGGEVYPWESRKIALESIRKMGNPMNSSDRANDIEQYDIGYGIAHLVRLSPSLSSTL</sequence>
<dbReference type="InterPro" id="IPR056884">
    <property type="entry name" value="NPHP3-like_N"/>
</dbReference>
<accession>A0A8H7DF29</accession>
<comment type="caution">
    <text evidence="3">The sequence shown here is derived from an EMBL/GenBank/DDBJ whole genome shotgun (WGS) entry which is preliminary data.</text>
</comment>
<evidence type="ECO:0000256" key="1">
    <source>
        <dbReference type="ARBA" id="ARBA00022737"/>
    </source>
</evidence>
<name>A0A8H7DF29_9AGAR</name>
<evidence type="ECO:0000313" key="4">
    <source>
        <dbReference type="Proteomes" id="UP000623467"/>
    </source>
</evidence>
<dbReference type="Gene3D" id="3.40.50.300">
    <property type="entry name" value="P-loop containing nucleotide triphosphate hydrolases"/>
    <property type="match status" value="1"/>
</dbReference>
<keyword evidence="1" id="KW-0677">Repeat</keyword>
<dbReference type="OrthoDB" id="5967843at2759"/>
<organism evidence="3 4">
    <name type="scientific">Mycena sanguinolenta</name>
    <dbReference type="NCBI Taxonomy" id="230812"/>
    <lineage>
        <taxon>Eukaryota</taxon>
        <taxon>Fungi</taxon>
        <taxon>Dikarya</taxon>
        <taxon>Basidiomycota</taxon>
        <taxon>Agaricomycotina</taxon>
        <taxon>Agaricomycetes</taxon>
        <taxon>Agaricomycetidae</taxon>
        <taxon>Agaricales</taxon>
        <taxon>Marasmiineae</taxon>
        <taxon>Mycenaceae</taxon>
        <taxon>Mycena</taxon>
    </lineage>
</organism>
<feature type="domain" description="Nephrocystin 3-like N-terminal" evidence="2">
    <location>
        <begin position="93"/>
        <end position="249"/>
    </location>
</feature>
<evidence type="ECO:0000259" key="2">
    <source>
        <dbReference type="Pfam" id="PF24883"/>
    </source>
</evidence>